<dbReference type="Proteomes" id="UP001501598">
    <property type="component" value="Unassembled WGS sequence"/>
</dbReference>
<evidence type="ECO:0000313" key="2">
    <source>
        <dbReference type="EMBL" id="GAA4554886.1"/>
    </source>
</evidence>
<proteinExistence type="predicted"/>
<dbReference type="RefSeq" id="WP_345424462.1">
    <property type="nucleotide sequence ID" value="NZ_BAABGT010000086.1"/>
</dbReference>
<feature type="compositionally biased region" description="Pro residues" evidence="1">
    <location>
        <begin position="157"/>
        <end position="170"/>
    </location>
</feature>
<feature type="region of interest" description="Disordered" evidence="1">
    <location>
        <begin position="157"/>
        <end position="176"/>
    </location>
</feature>
<comment type="caution">
    <text evidence="2">The sequence shown here is derived from an EMBL/GenBank/DDBJ whole genome shotgun (WGS) entry which is preliminary data.</text>
</comment>
<name>A0ABP8RZY3_9PSEU</name>
<evidence type="ECO:0000313" key="3">
    <source>
        <dbReference type="Proteomes" id="UP001501598"/>
    </source>
</evidence>
<keyword evidence="3" id="KW-1185">Reference proteome</keyword>
<accession>A0ABP8RZY3</accession>
<dbReference type="EMBL" id="BAABGT010000086">
    <property type="protein sequence ID" value="GAA4554886.1"/>
    <property type="molecule type" value="Genomic_DNA"/>
</dbReference>
<sequence length="176" mass="18702">MAAETDRPRIAGAAGGVGTTTIASALHGEDSRIYRGGAPVEILVCRSTMHSIGNAQRALAAVSHDQPPPVLAVVEDIPGSSSSHVKTRLRMTEGVVTAIVTVPFVADWRSLDDPLTVATELLRPGTDIPRSWRGFVSAMRHLVDEVAPLLSAMRPPEPGRVPIHPTPVPAGRPDRY</sequence>
<protein>
    <submittedName>
        <fullName evidence="2">Uncharacterized protein</fullName>
    </submittedName>
</protein>
<organism evidence="2 3">
    <name type="scientific">Pseudonocardia xishanensis</name>
    <dbReference type="NCBI Taxonomy" id="630995"/>
    <lineage>
        <taxon>Bacteria</taxon>
        <taxon>Bacillati</taxon>
        <taxon>Actinomycetota</taxon>
        <taxon>Actinomycetes</taxon>
        <taxon>Pseudonocardiales</taxon>
        <taxon>Pseudonocardiaceae</taxon>
        <taxon>Pseudonocardia</taxon>
    </lineage>
</organism>
<reference evidence="3" key="1">
    <citation type="journal article" date="2019" name="Int. J. Syst. Evol. Microbiol.">
        <title>The Global Catalogue of Microorganisms (GCM) 10K type strain sequencing project: providing services to taxonomists for standard genome sequencing and annotation.</title>
        <authorList>
            <consortium name="The Broad Institute Genomics Platform"/>
            <consortium name="The Broad Institute Genome Sequencing Center for Infectious Disease"/>
            <person name="Wu L."/>
            <person name="Ma J."/>
        </authorList>
    </citation>
    <scope>NUCLEOTIDE SEQUENCE [LARGE SCALE GENOMIC DNA]</scope>
    <source>
        <strain evidence="3">JCM 17906</strain>
    </source>
</reference>
<evidence type="ECO:0000256" key="1">
    <source>
        <dbReference type="SAM" id="MobiDB-lite"/>
    </source>
</evidence>
<gene>
    <name evidence="2" type="ORF">GCM10023175_54020</name>
</gene>